<feature type="transmembrane region" description="Helical" evidence="7">
    <location>
        <begin position="39"/>
        <end position="61"/>
    </location>
</feature>
<keyword evidence="9" id="KW-1185">Reference proteome</keyword>
<name>F1ZDW3_9SPHN</name>
<evidence type="ECO:0000256" key="2">
    <source>
        <dbReference type="ARBA" id="ARBA00022448"/>
    </source>
</evidence>
<feature type="transmembrane region" description="Helical" evidence="7">
    <location>
        <begin position="256"/>
        <end position="281"/>
    </location>
</feature>
<dbReference type="GO" id="GO:0005886">
    <property type="term" value="C:plasma membrane"/>
    <property type="evidence" value="ECO:0007669"/>
    <property type="project" value="UniProtKB-SubCell"/>
</dbReference>
<dbReference type="Gene3D" id="1.10.3860.10">
    <property type="entry name" value="Sodium:dicarboxylate symporter"/>
    <property type="match status" value="1"/>
</dbReference>
<dbReference type="RefSeq" id="WP_008071853.1">
    <property type="nucleotide sequence ID" value="NZ_AQWK01000004.1"/>
</dbReference>
<accession>F1ZDW3</accession>
<keyword evidence="3" id="KW-1003">Cell membrane</keyword>
<evidence type="ECO:0000256" key="4">
    <source>
        <dbReference type="ARBA" id="ARBA00022692"/>
    </source>
</evidence>
<keyword evidence="5 7" id="KW-1133">Transmembrane helix</keyword>
<dbReference type="InterPro" id="IPR036458">
    <property type="entry name" value="Na:dicarbo_symporter_sf"/>
</dbReference>
<keyword evidence="6 7" id="KW-0472">Membrane</keyword>
<evidence type="ECO:0000256" key="6">
    <source>
        <dbReference type="ARBA" id="ARBA00023136"/>
    </source>
</evidence>
<dbReference type="PANTHER" id="PTHR42865:SF7">
    <property type="entry name" value="PROTON_GLUTAMATE-ASPARTATE SYMPORTER"/>
    <property type="match status" value="1"/>
</dbReference>
<dbReference type="eggNOG" id="COG1301">
    <property type="taxonomic scope" value="Bacteria"/>
</dbReference>
<dbReference type="OrthoDB" id="9766690at2"/>
<dbReference type="InParanoid" id="F1ZDW3"/>
<feature type="transmembrane region" description="Helical" evidence="7">
    <location>
        <begin position="387"/>
        <end position="413"/>
    </location>
</feature>
<dbReference type="GO" id="GO:0015293">
    <property type="term" value="F:symporter activity"/>
    <property type="evidence" value="ECO:0007669"/>
    <property type="project" value="UniProtKB-KW"/>
</dbReference>
<feature type="transmembrane region" description="Helical" evidence="7">
    <location>
        <begin position="115"/>
        <end position="140"/>
    </location>
</feature>
<dbReference type="HOGENOM" id="CLU_019375_7_1_5"/>
<feature type="transmembrane region" description="Helical" evidence="7">
    <location>
        <begin position="185"/>
        <end position="203"/>
    </location>
</feature>
<feature type="transmembrane region" description="Helical" evidence="7">
    <location>
        <begin position="215"/>
        <end position="244"/>
    </location>
</feature>
<feature type="transmembrane region" description="Helical" evidence="7">
    <location>
        <begin position="81"/>
        <end position="103"/>
    </location>
</feature>
<organism evidence="8 9">
    <name type="scientific">Novosphingobium nitrogenifigens DSM 19370</name>
    <dbReference type="NCBI Taxonomy" id="983920"/>
    <lineage>
        <taxon>Bacteria</taxon>
        <taxon>Pseudomonadati</taxon>
        <taxon>Pseudomonadota</taxon>
        <taxon>Alphaproteobacteria</taxon>
        <taxon>Sphingomonadales</taxon>
        <taxon>Sphingomonadaceae</taxon>
        <taxon>Novosphingobium</taxon>
    </lineage>
</organism>
<evidence type="ECO:0000256" key="1">
    <source>
        <dbReference type="ARBA" id="ARBA00004651"/>
    </source>
</evidence>
<evidence type="ECO:0000256" key="7">
    <source>
        <dbReference type="SAM" id="Phobius"/>
    </source>
</evidence>
<dbReference type="STRING" id="983920.Y88_3508"/>
<evidence type="ECO:0000256" key="3">
    <source>
        <dbReference type="ARBA" id="ARBA00022475"/>
    </source>
</evidence>
<sequence length="442" mass="44768">MNQTRPEGNAPNAASPDTVAPDTGAASGFILPEIAQVPAGWTFAALSLGLGGGLVLAFAAPQVMPGVLAVAGPVGDLWLRALQATILPLVAALIFTGVVQTANTASAGGMARQSLGLFLGVLAFGALVALTVPTLLLTLLPIPASAASALRASLGAAVPSTLPGIVDYLRSIVATNVFDAAANDHMLPVILFMSVFALATTRLHPVQRDLMAGFFAALAGAMLVVIGWVLALAPIGVLALSLTVAAKSGPAAVGALAHYIFVVTASGGVVFLAAYPFAALISRLPLGRFVREMIPVQVFALSTQSSLASLPSMLGACERLGVRVTTAEFVLPLAVALFRATSPAMNLAVVVYVAHWYGVPLSLGTMATGWAMAVLVSLSSVSLPGTISYVATVGPIALAMGVPVAPLALLVAVEIVPDLMRTLGNVTFDVAVTAAVDRKAAD</sequence>
<evidence type="ECO:0000313" key="8">
    <source>
        <dbReference type="EMBL" id="EGD57200.1"/>
    </source>
</evidence>
<protein>
    <submittedName>
        <fullName evidence="8">Sodium:dicarboxylate symporter</fullName>
    </submittedName>
</protein>
<evidence type="ECO:0000313" key="9">
    <source>
        <dbReference type="Proteomes" id="UP000004728"/>
    </source>
</evidence>
<dbReference type="PRINTS" id="PR00173">
    <property type="entry name" value="EDTRNSPORT"/>
</dbReference>
<dbReference type="AlphaFoldDB" id="F1ZDW3"/>
<evidence type="ECO:0000256" key="5">
    <source>
        <dbReference type="ARBA" id="ARBA00022989"/>
    </source>
</evidence>
<keyword evidence="4 7" id="KW-0812">Transmembrane</keyword>
<dbReference type="Proteomes" id="UP000004728">
    <property type="component" value="Unassembled WGS sequence"/>
</dbReference>
<dbReference type="InterPro" id="IPR001991">
    <property type="entry name" value="Na-dicarboxylate_symporter"/>
</dbReference>
<proteinExistence type="predicted"/>
<reference evidence="8 9" key="1">
    <citation type="journal article" date="2012" name="J. Bacteriol.">
        <title>Draft Genome Sequence of Novosphingobium nitrogenifigens Y88T.</title>
        <authorList>
            <person name="Strabala T.J."/>
            <person name="Macdonald L."/>
            <person name="Liu V."/>
            <person name="Smit A.M."/>
        </authorList>
    </citation>
    <scope>NUCLEOTIDE SEQUENCE [LARGE SCALE GENOMIC DNA]</scope>
    <source>
        <strain evidence="8 9">DSM 19370</strain>
    </source>
</reference>
<dbReference type="SUPFAM" id="SSF118215">
    <property type="entry name" value="Proton glutamate symport protein"/>
    <property type="match status" value="1"/>
</dbReference>
<gene>
    <name evidence="8" type="ORF">Y88_3508</name>
</gene>
<keyword evidence="2" id="KW-0813">Transport</keyword>
<dbReference type="EMBL" id="AEWJ01000067">
    <property type="protein sequence ID" value="EGD57200.1"/>
    <property type="molecule type" value="Genomic_DNA"/>
</dbReference>
<comment type="caution">
    <text evidence="8">The sequence shown here is derived from an EMBL/GenBank/DDBJ whole genome shotgun (WGS) entry which is preliminary data.</text>
</comment>
<dbReference type="PANTHER" id="PTHR42865">
    <property type="entry name" value="PROTON/GLUTAMATE-ASPARTATE SYMPORTER"/>
    <property type="match status" value="1"/>
</dbReference>
<dbReference type="Pfam" id="PF00375">
    <property type="entry name" value="SDF"/>
    <property type="match status" value="1"/>
</dbReference>
<comment type="subcellular location">
    <subcellularLocation>
        <location evidence="1">Cell membrane</location>
        <topology evidence="1">Multi-pass membrane protein</topology>
    </subcellularLocation>
</comment>